<dbReference type="EMBL" id="JACRSR010000001">
    <property type="protein sequence ID" value="MBC8530777.1"/>
    <property type="molecule type" value="Genomic_DNA"/>
</dbReference>
<accession>A0A926HKA8</accession>
<dbReference type="InterPro" id="IPR011545">
    <property type="entry name" value="DEAD/DEAH_box_helicase_dom"/>
</dbReference>
<dbReference type="SMART" id="SM00487">
    <property type="entry name" value="DEXDc"/>
    <property type="match status" value="1"/>
</dbReference>
<dbReference type="InterPro" id="IPR004609">
    <property type="entry name" value="ATP-dep_DNA_helicase_RecG"/>
</dbReference>
<keyword evidence="5 15" id="KW-0378">Hydrolase</keyword>
<evidence type="ECO:0000256" key="7">
    <source>
        <dbReference type="ARBA" id="ARBA00022840"/>
    </source>
</evidence>
<dbReference type="GO" id="GO:0043138">
    <property type="term" value="F:3'-5' DNA helicase activity"/>
    <property type="evidence" value="ECO:0007669"/>
    <property type="project" value="UniProtKB-EC"/>
</dbReference>
<dbReference type="InterPro" id="IPR001650">
    <property type="entry name" value="Helicase_C-like"/>
</dbReference>
<keyword evidence="10 15" id="KW-0234">DNA repair</keyword>
<dbReference type="PANTHER" id="PTHR47964">
    <property type="entry name" value="ATP-DEPENDENT DNA HELICASE HOMOLOG RECG, CHLOROPLASTIC"/>
    <property type="match status" value="1"/>
</dbReference>
<protein>
    <recommendedName>
        <fullName evidence="2 15">ATP-dependent DNA helicase RecG</fullName>
        <ecNumber evidence="13 15">5.6.2.4</ecNumber>
    </recommendedName>
</protein>
<dbReference type="InterPro" id="IPR047112">
    <property type="entry name" value="RecG/Mfd"/>
</dbReference>
<dbReference type="SUPFAM" id="SSF52540">
    <property type="entry name" value="P-loop containing nucleoside triphosphate hydrolases"/>
    <property type="match status" value="1"/>
</dbReference>
<dbReference type="CDD" id="cd04488">
    <property type="entry name" value="RecG_wedge_OBF"/>
    <property type="match status" value="1"/>
</dbReference>
<dbReference type="NCBIfam" id="TIGR00643">
    <property type="entry name" value="recG"/>
    <property type="match status" value="1"/>
</dbReference>
<comment type="caution">
    <text evidence="18">The sequence shown here is derived from an EMBL/GenBank/DDBJ whole genome shotgun (WGS) entry which is preliminary data.</text>
</comment>
<evidence type="ECO:0000256" key="9">
    <source>
        <dbReference type="ARBA" id="ARBA00023172"/>
    </source>
</evidence>
<dbReference type="Pfam" id="PF19833">
    <property type="entry name" value="RecG_dom3_C"/>
    <property type="match status" value="1"/>
</dbReference>
<keyword evidence="11" id="KW-0413">Isomerase</keyword>
<dbReference type="Pfam" id="PF00270">
    <property type="entry name" value="DEAD"/>
    <property type="match status" value="1"/>
</dbReference>
<evidence type="ECO:0000256" key="10">
    <source>
        <dbReference type="ARBA" id="ARBA00023204"/>
    </source>
</evidence>
<dbReference type="Gene3D" id="3.40.50.300">
    <property type="entry name" value="P-loop containing nucleotide triphosphate hydrolases"/>
    <property type="match status" value="2"/>
</dbReference>
<keyword evidence="19" id="KW-1185">Reference proteome</keyword>
<dbReference type="Pfam" id="PF00271">
    <property type="entry name" value="Helicase_C"/>
    <property type="match status" value="1"/>
</dbReference>
<evidence type="ECO:0000256" key="2">
    <source>
        <dbReference type="ARBA" id="ARBA00017846"/>
    </source>
</evidence>
<keyword evidence="4 15" id="KW-0227">DNA damage</keyword>
<dbReference type="InterPro" id="IPR027417">
    <property type="entry name" value="P-loop_NTPase"/>
</dbReference>
<name>A0A926HKA8_9FIRM</name>
<dbReference type="EC" id="5.6.2.4" evidence="13 15"/>
<dbReference type="GO" id="GO:0006310">
    <property type="term" value="P:DNA recombination"/>
    <property type="evidence" value="ECO:0007669"/>
    <property type="project" value="UniProtKB-UniRule"/>
</dbReference>
<keyword evidence="6 15" id="KW-0347">Helicase</keyword>
<dbReference type="NCBIfam" id="NF008165">
    <property type="entry name" value="PRK10917.1-3"/>
    <property type="match status" value="1"/>
</dbReference>
<dbReference type="Gene3D" id="2.40.50.140">
    <property type="entry name" value="Nucleic acid-binding proteins"/>
    <property type="match status" value="1"/>
</dbReference>
<dbReference type="PROSITE" id="PS51194">
    <property type="entry name" value="HELICASE_CTER"/>
    <property type="match status" value="1"/>
</dbReference>
<feature type="domain" description="Helicase C-terminal" evidence="17">
    <location>
        <begin position="446"/>
        <end position="598"/>
    </location>
</feature>
<reference evidence="18" key="1">
    <citation type="submission" date="2020-08" db="EMBL/GenBank/DDBJ databases">
        <title>Genome public.</title>
        <authorList>
            <person name="Liu C."/>
            <person name="Sun Q."/>
        </authorList>
    </citation>
    <scope>NUCLEOTIDE SEQUENCE</scope>
    <source>
        <strain evidence="18">NSJ-53</strain>
    </source>
</reference>
<dbReference type="PROSITE" id="PS51192">
    <property type="entry name" value="HELICASE_ATP_BIND_1"/>
    <property type="match status" value="1"/>
</dbReference>
<evidence type="ECO:0000256" key="8">
    <source>
        <dbReference type="ARBA" id="ARBA00023125"/>
    </source>
</evidence>
<evidence type="ECO:0000256" key="6">
    <source>
        <dbReference type="ARBA" id="ARBA00022806"/>
    </source>
</evidence>
<dbReference type="Proteomes" id="UP000623172">
    <property type="component" value="Unassembled WGS sequence"/>
</dbReference>
<dbReference type="InterPro" id="IPR012340">
    <property type="entry name" value="NA-bd_OB-fold"/>
</dbReference>
<evidence type="ECO:0000259" key="16">
    <source>
        <dbReference type="PROSITE" id="PS51192"/>
    </source>
</evidence>
<keyword evidence="9 15" id="KW-0233">DNA recombination</keyword>
<dbReference type="Pfam" id="PF17191">
    <property type="entry name" value="RecG_wedge"/>
    <property type="match status" value="1"/>
</dbReference>
<dbReference type="SUPFAM" id="SSF50249">
    <property type="entry name" value="Nucleic acid-binding proteins"/>
    <property type="match status" value="1"/>
</dbReference>
<evidence type="ECO:0000313" key="18">
    <source>
        <dbReference type="EMBL" id="MBC8530777.1"/>
    </source>
</evidence>
<evidence type="ECO:0000256" key="15">
    <source>
        <dbReference type="RuleBase" id="RU363016"/>
    </source>
</evidence>
<keyword evidence="3 15" id="KW-0547">Nucleotide-binding</keyword>
<feature type="domain" description="Helicase ATP-binding" evidence="16">
    <location>
        <begin position="263"/>
        <end position="424"/>
    </location>
</feature>
<evidence type="ECO:0000256" key="11">
    <source>
        <dbReference type="ARBA" id="ARBA00023235"/>
    </source>
</evidence>
<sequence>MELTALKGVGPKRAEQLERLGVREVRDLWTLFPRDYEVFDDFTAIAAIRESGVYTLRARVVDEPRTSYVRRNFSVTRFKIDDGTGRISCVYYNQPYVAQAFHEGEFHAFRGRVAREFGGQMQNPAHRLYVEGEVQRPLPVYPRVQGLHQKVVRDAAAQALKFLDVRDMLPPEVREKGGLMELADAILEVHCPASRERLAAAEQRLMVEEMLSFQLTVQRRRVERERTPGQVLSAPPELKEALAALPYELTGAQKRVLGEILDDLSRPHPMARLVQGDVGSGKTVLAFLSLLTAAKNGVQGALMAPTEILARQHFAEAQKFFRPFGVRVGLILGSQKEREKRDGRERTELGAWDVVIGTHALIQGSVRFRNLGLVVTDEQHRFGAQQRQVLVDKGAAPHVLVMSATPIPRSLSLILYGDLDVSAVDELPPGRKPIETKRVREARRRDLYDFIYRRAKTGGQAYVVCPLVEDSEDLDVRSAESVYQELKRAMKGVSIAYLHGRMKSGEKEAVIERFRKNEVQVLVSTTVVEVGVNVPNATVMVIENAERFGLAQLHQLRGRVGRGGEASYCFLLEQEGSARLDVLARTQDGFEIAREDLRMRGPGEMMGGRQSGMMSFKTAGFGLGLSDVERARDLAVELLRTRPELAYAIPEHSLFSFDGLGSWAVH</sequence>
<evidence type="ECO:0000256" key="12">
    <source>
        <dbReference type="ARBA" id="ARBA00034617"/>
    </source>
</evidence>
<dbReference type="SMART" id="SM00490">
    <property type="entry name" value="HELICc"/>
    <property type="match status" value="1"/>
</dbReference>
<comment type="similarity">
    <text evidence="1 15">Belongs to the helicase family. RecG subfamily.</text>
</comment>
<evidence type="ECO:0000256" key="1">
    <source>
        <dbReference type="ARBA" id="ARBA00007504"/>
    </source>
</evidence>
<dbReference type="GO" id="GO:0016787">
    <property type="term" value="F:hydrolase activity"/>
    <property type="evidence" value="ECO:0007669"/>
    <property type="project" value="UniProtKB-KW"/>
</dbReference>
<evidence type="ECO:0000256" key="3">
    <source>
        <dbReference type="ARBA" id="ARBA00022741"/>
    </source>
</evidence>
<dbReference type="GO" id="GO:0006281">
    <property type="term" value="P:DNA repair"/>
    <property type="evidence" value="ECO:0007669"/>
    <property type="project" value="UniProtKB-UniRule"/>
</dbReference>
<dbReference type="NCBIfam" id="NF008168">
    <property type="entry name" value="PRK10917.2-2"/>
    <property type="match status" value="1"/>
</dbReference>
<dbReference type="InterPro" id="IPR014001">
    <property type="entry name" value="Helicase_ATP-bd"/>
</dbReference>
<evidence type="ECO:0000256" key="4">
    <source>
        <dbReference type="ARBA" id="ARBA00022763"/>
    </source>
</evidence>
<evidence type="ECO:0000256" key="14">
    <source>
        <dbReference type="ARBA" id="ARBA00048988"/>
    </source>
</evidence>
<comment type="catalytic activity">
    <reaction evidence="14 15">
        <text>ATP + H2O = ADP + phosphate + H(+)</text>
        <dbReference type="Rhea" id="RHEA:13065"/>
        <dbReference type="ChEBI" id="CHEBI:15377"/>
        <dbReference type="ChEBI" id="CHEBI:15378"/>
        <dbReference type="ChEBI" id="CHEBI:30616"/>
        <dbReference type="ChEBI" id="CHEBI:43474"/>
        <dbReference type="ChEBI" id="CHEBI:456216"/>
        <dbReference type="EC" id="5.6.2.4"/>
    </reaction>
</comment>
<dbReference type="InterPro" id="IPR033454">
    <property type="entry name" value="RecG_wedge"/>
</dbReference>
<dbReference type="GO" id="GO:0005524">
    <property type="term" value="F:ATP binding"/>
    <property type="evidence" value="ECO:0007669"/>
    <property type="project" value="UniProtKB-KW"/>
</dbReference>
<dbReference type="PANTHER" id="PTHR47964:SF1">
    <property type="entry name" value="ATP-DEPENDENT DNA HELICASE HOMOLOG RECG, CHLOROPLASTIC"/>
    <property type="match status" value="1"/>
</dbReference>
<dbReference type="GO" id="GO:0003677">
    <property type="term" value="F:DNA binding"/>
    <property type="evidence" value="ECO:0007669"/>
    <property type="project" value="UniProtKB-KW"/>
</dbReference>
<evidence type="ECO:0000313" key="19">
    <source>
        <dbReference type="Proteomes" id="UP000623172"/>
    </source>
</evidence>
<organism evidence="18 19">
    <name type="scientific">Gehongia tenuis</name>
    <dbReference type="NCBI Taxonomy" id="2763655"/>
    <lineage>
        <taxon>Bacteria</taxon>
        <taxon>Bacillati</taxon>
        <taxon>Bacillota</taxon>
        <taxon>Clostridia</taxon>
        <taxon>Christensenellales</taxon>
        <taxon>Christensenellaceae</taxon>
        <taxon>Gehongia</taxon>
    </lineage>
</organism>
<keyword evidence="7 15" id="KW-0067">ATP-binding</keyword>
<proteinExistence type="inferred from homology"/>
<dbReference type="AlphaFoldDB" id="A0A926HKA8"/>
<evidence type="ECO:0000259" key="17">
    <source>
        <dbReference type="PROSITE" id="PS51194"/>
    </source>
</evidence>
<keyword evidence="8" id="KW-0238">DNA-binding</keyword>
<comment type="function">
    <text evidence="15">Plays a critical role in recombination and DNA repair. Helps process Holliday junction intermediates to mature products by catalyzing branch migration. Has replication fork regression activity, unwinds stalled or blocked replication forks to make a HJ that can be resolved. Has a DNA unwinding activity characteristic of a DNA helicase with 3'-5' polarity.</text>
</comment>
<dbReference type="RefSeq" id="WP_249314748.1">
    <property type="nucleotide sequence ID" value="NZ_JACRSR010000001.1"/>
</dbReference>
<evidence type="ECO:0000256" key="5">
    <source>
        <dbReference type="ARBA" id="ARBA00022801"/>
    </source>
</evidence>
<dbReference type="InterPro" id="IPR045562">
    <property type="entry name" value="RecG_dom3_C"/>
</dbReference>
<comment type="catalytic activity">
    <reaction evidence="12 15">
        <text>Couples ATP hydrolysis with the unwinding of duplex DNA by translocating in the 3'-5' direction.</text>
        <dbReference type="EC" id="5.6.2.4"/>
    </reaction>
</comment>
<gene>
    <name evidence="18" type="primary">recG</name>
    <name evidence="18" type="ORF">H8696_02825</name>
</gene>
<dbReference type="CDD" id="cd17992">
    <property type="entry name" value="DEXHc_RecG"/>
    <property type="match status" value="1"/>
</dbReference>
<evidence type="ECO:0000256" key="13">
    <source>
        <dbReference type="ARBA" id="ARBA00034808"/>
    </source>
</evidence>